<proteinExistence type="predicted"/>
<evidence type="ECO:0008006" key="4">
    <source>
        <dbReference type="Google" id="ProtNLM"/>
    </source>
</evidence>
<dbReference type="EMBL" id="QEIN01000129">
    <property type="protein sequence ID" value="RCV56459.1"/>
    <property type="molecule type" value="Genomic_DNA"/>
</dbReference>
<dbReference type="Proteomes" id="UP000253318">
    <property type="component" value="Unassembled WGS sequence"/>
</dbReference>
<dbReference type="RefSeq" id="WP_114433312.1">
    <property type="nucleotide sequence ID" value="NZ_QEIM01000193.1"/>
</dbReference>
<sequence>MKRDPAVNGAVPAGNRPAEPFVLKSAPGKRWPILVAPTVAAVLVSLGAVSKAPSLLPYGVPFLAVMLVLAWTNLFVARTVVTADEIIMTGSCYRIRRSRRGATAIVRAIMVAPRGPNFETLFVVDASGKVLARFYGHFYAREDIDRLIAYLGLPVSGPGVPVTGQQLHQMYPGIVPWYERKPMQIVGVLVGVLVVLVVIVGVLGSANGWW</sequence>
<evidence type="ECO:0000256" key="1">
    <source>
        <dbReference type="SAM" id="Phobius"/>
    </source>
</evidence>
<keyword evidence="1" id="KW-0812">Transmembrane</keyword>
<accession>A0A368T370</accession>
<protein>
    <recommendedName>
        <fullName evidence="4">PH domain-containing protein</fullName>
    </recommendedName>
</protein>
<keyword evidence="3" id="KW-1185">Reference proteome</keyword>
<evidence type="ECO:0000313" key="3">
    <source>
        <dbReference type="Proteomes" id="UP000253318"/>
    </source>
</evidence>
<dbReference type="AlphaFoldDB" id="A0A368T370"/>
<organism evidence="2 3">
    <name type="scientific">Marinitenerispora sediminis</name>
    <dbReference type="NCBI Taxonomy" id="1931232"/>
    <lineage>
        <taxon>Bacteria</taxon>
        <taxon>Bacillati</taxon>
        <taxon>Actinomycetota</taxon>
        <taxon>Actinomycetes</taxon>
        <taxon>Streptosporangiales</taxon>
        <taxon>Nocardiopsidaceae</taxon>
        <taxon>Marinitenerispora</taxon>
    </lineage>
</organism>
<evidence type="ECO:0000313" key="2">
    <source>
        <dbReference type="EMBL" id="RCV56459.1"/>
    </source>
</evidence>
<feature type="transmembrane region" description="Helical" evidence="1">
    <location>
        <begin position="31"/>
        <end position="49"/>
    </location>
</feature>
<keyword evidence="1" id="KW-0472">Membrane</keyword>
<gene>
    <name evidence="2" type="ORF">DEF24_16640</name>
</gene>
<feature type="transmembrane region" description="Helical" evidence="1">
    <location>
        <begin position="185"/>
        <end position="206"/>
    </location>
</feature>
<dbReference type="OrthoDB" id="3432359at2"/>
<name>A0A368T370_9ACTN</name>
<keyword evidence="1" id="KW-1133">Transmembrane helix</keyword>
<comment type="caution">
    <text evidence="2">The sequence shown here is derived from an EMBL/GenBank/DDBJ whole genome shotgun (WGS) entry which is preliminary data.</text>
</comment>
<feature type="transmembrane region" description="Helical" evidence="1">
    <location>
        <begin position="55"/>
        <end position="76"/>
    </location>
</feature>
<reference evidence="2 3" key="1">
    <citation type="submission" date="2018-04" db="EMBL/GenBank/DDBJ databases">
        <title>Novel actinobacteria from marine sediment.</title>
        <authorList>
            <person name="Ng Z.Y."/>
            <person name="Tan G.Y.A."/>
        </authorList>
    </citation>
    <scope>NUCLEOTIDE SEQUENCE [LARGE SCALE GENOMIC DNA]</scope>
    <source>
        <strain evidence="2 3">TPS81</strain>
    </source>
</reference>